<dbReference type="Proteomes" id="UP000236738">
    <property type="component" value="Unassembled WGS sequence"/>
</dbReference>
<sequence length="353" mass="39879">MTSKFKKYILNFKNPSGTSRGILNIKETFFLEIFDGDKKGIGECALFRGLSFDDVPAYEEKLTWLCEHINENPEVLKQELQNFPSIWFGYEQAILNLNLPENIYFPSEFTEGKSSIKINGLIWMGNAAFMQSQIEEKVAQGFDCIKLKIGVDWVSEKEILKHLRQNFSSEILELRVDANGGFSFDEAKIVLQELVDLEIHSIEQPIKAISKEPRTKSQESRNSTDCFVPRNEMAELCAETPTPIALDEELIGVINFAEKKQLLEQIKPQYIILKPALVGGFSGCDEWISLAENLNIGWWITSALESNIGLNAIAQYTFTKNNKMPQGLGTGALFTNNFPSVLELNGDQLSFKI</sequence>
<dbReference type="InterPro" id="IPR029065">
    <property type="entry name" value="Enolase_C-like"/>
</dbReference>
<dbReference type="SMART" id="SM00922">
    <property type="entry name" value="MR_MLE"/>
    <property type="match status" value="1"/>
</dbReference>
<reference evidence="4" key="1">
    <citation type="submission" date="2016-10" db="EMBL/GenBank/DDBJ databases">
        <authorList>
            <person name="Varghese N."/>
            <person name="Submissions S."/>
        </authorList>
    </citation>
    <scope>NUCLEOTIDE SEQUENCE [LARGE SCALE GENOMIC DNA]</scope>
    <source>
        <strain evidence="4">DSM 21580</strain>
    </source>
</reference>
<dbReference type="PROSITE" id="PS00909">
    <property type="entry name" value="MR_MLE_2"/>
    <property type="match status" value="1"/>
</dbReference>
<dbReference type="InterPro" id="IPR029017">
    <property type="entry name" value="Enolase-like_N"/>
</dbReference>
<dbReference type="OrthoDB" id="9766759at2"/>
<keyword evidence="1" id="KW-0479">Metal-binding</keyword>
<dbReference type="PANTHER" id="PTHR48073:SF2">
    <property type="entry name" value="O-SUCCINYLBENZOATE SYNTHASE"/>
    <property type="match status" value="1"/>
</dbReference>
<protein>
    <submittedName>
        <fullName evidence="3">L-alanine-DL-glutamate epimerase</fullName>
    </submittedName>
</protein>
<dbReference type="GO" id="GO:0009063">
    <property type="term" value="P:amino acid catabolic process"/>
    <property type="evidence" value="ECO:0007669"/>
    <property type="project" value="InterPro"/>
</dbReference>
<dbReference type="GO" id="GO:0046872">
    <property type="term" value="F:metal ion binding"/>
    <property type="evidence" value="ECO:0007669"/>
    <property type="project" value="UniProtKB-KW"/>
</dbReference>
<name>A0A1H5YN01_9FLAO</name>
<dbReference type="SUPFAM" id="SSF51604">
    <property type="entry name" value="Enolase C-terminal domain-like"/>
    <property type="match status" value="1"/>
</dbReference>
<dbReference type="AlphaFoldDB" id="A0A1H5YN01"/>
<gene>
    <name evidence="3" type="ORF">SAMN05421847_1796</name>
</gene>
<dbReference type="InterPro" id="IPR013342">
    <property type="entry name" value="Mandelate_racemase_C"/>
</dbReference>
<dbReference type="RefSeq" id="WP_103913937.1">
    <property type="nucleotide sequence ID" value="NZ_FNUS01000004.1"/>
</dbReference>
<keyword evidence="4" id="KW-1185">Reference proteome</keyword>
<feature type="domain" description="Mandelate racemase/muconate lactonizing enzyme C-terminal" evidence="2">
    <location>
        <begin position="127"/>
        <end position="216"/>
    </location>
</feature>
<evidence type="ECO:0000313" key="4">
    <source>
        <dbReference type="Proteomes" id="UP000236738"/>
    </source>
</evidence>
<dbReference type="EMBL" id="FNUS01000004">
    <property type="protein sequence ID" value="SEG25539.1"/>
    <property type="molecule type" value="Genomic_DNA"/>
</dbReference>
<dbReference type="InterPro" id="IPR018110">
    <property type="entry name" value="Mandel_Rmase/mucon_lact_enz_CS"/>
</dbReference>
<evidence type="ECO:0000259" key="2">
    <source>
        <dbReference type="SMART" id="SM00922"/>
    </source>
</evidence>
<dbReference type="PANTHER" id="PTHR48073">
    <property type="entry name" value="O-SUCCINYLBENZOATE SYNTHASE-RELATED"/>
    <property type="match status" value="1"/>
</dbReference>
<evidence type="ECO:0000256" key="1">
    <source>
        <dbReference type="ARBA" id="ARBA00022723"/>
    </source>
</evidence>
<proteinExistence type="predicted"/>
<dbReference type="Gene3D" id="3.20.20.120">
    <property type="entry name" value="Enolase-like C-terminal domain"/>
    <property type="match status" value="1"/>
</dbReference>
<accession>A0A1H5YN01</accession>
<dbReference type="Gene3D" id="3.30.390.10">
    <property type="entry name" value="Enolase-like, N-terminal domain"/>
    <property type="match status" value="1"/>
</dbReference>
<evidence type="ECO:0000313" key="3">
    <source>
        <dbReference type="EMBL" id="SEG25539.1"/>
    </source>
</evidence>
<dbReference type="GO" id="GO:0016854">
    <property type="term" value="F:racemase and epimerase activity"/>
    <property type="evidence" value="ECO:0007669"/>
    <property type="project" value="UniProtKB-ARBA"/>
</dbReference>
<organism evidence="3 4">
    <name type="scientific">Halpernia humi</name>
    <dbReference type="NCBI Taxonomy" id="493375"/>
    <lineage>
        <taxon>Bacteria</taxon>
        <taxon>Pseudomonadati</taxon>
        <taxon>Bacteroidota</taxon>
        <taxon>Flavobacteriia</taxon>
        <taxon>Flavobacteriales</taxon>
        <taxon>Weeksellaceae</taxon>
        <taxon>Chryseobacterium group</taxon>
        <taxon>Halpernia</taxon>
    </lineage>
</organism>
<dbReference type="CDD" id="cd03320">
    <property type="entry name" value="OSBS"/>
    <property type="match status" value="1"/>
</dbReference>
<dbReference type="Pfam" id="PF13378">
    <property type="entry name" value="MR_MLE_C"/>
    <property type="match status" value="2"/>
</dbReference>
<dbReference type="SUPFAM" id="SSF54826">
    <property type="entry name" value="Enolase N-terminal domain-like"/>
    <property type="match status" value="1"/>
</dbReference>
<dbReference type="InterPro" id="IPR036849">
    <property type="entry name" value="Enolase-like_C_sf"/>
</dbReference>